<evidence type="ECO:0000256" key="7">
    <source>
        <dbReference type="ARBA" id="ARBA00051712"/>
    </source>
</evidence>
<comment type="function">
    <text evidence="8">Catalyzes the stereoinversion of LL-2,6-diaminopimelate (L,L-DAP) to meso-diaminopimelate (meso-DAP), a precursor of L-lysine and an essential component of the bacterial peptidoglycan.</text>
</comment>
<dbReference type="GO" id="GO:0009089">
    <property type="term" value="P:lysine biosynthetic process via diaminopimelate"/>
    <property type="evidence" value="ECO:0007669"/>
    <property type="project" value="UniProtKB-UniRule"/>
</dbReference>
<organism evidence="10 11">
    <name type="scientific">Candidatus Monoglobus merdigallinarum</name>
    <dbReference type="NCBI Taxonomy" id="2838698"/>
    <lineage>
        <taxon>Bacteria</taxon>
        <taxon>Bacillati</taxon>
        <taxon>Bacillota</taxon>
        <taxon>Clostridia</taxon>
        <taxon>Monoglobales</taxon>
        <taxon>Monoglobaceae</taxon>
        <taxon>Monoglobus</taxon>
    </lineage>
</organism>
<feature type="active site" description="Proton acceptor" evidence="8">
    <location>
        <position position="221"/>
    </location>
</feature>
<reference evidence="10" key="1">
    <citation type="journal article" date="2021" name="PeerJ">
        <title>Extensive microbial diversity within the chicken gut microbiome revealed by metagenomics and culture.</title>
        <authorList>
            <person name="Gilroy R."/>
            <person name="Ravi A."/>
            <person name="Getino M."/>
            <person name="Pursley I."/>
            <person name="Horton D.L."/>
            <person name="Alikhan N.F."/>
            <person name="Baker D."/>
            <person name="Gharbi K."/>
            <person name="Hall N."/>
            <person name="Watson M."/>
            <person name="Adriaenssens E.M."/>
            <person name="Foster-Nyarko E."/>
            <person name="Jarju S."/>
            <person name="Secka A."/>
            <person name="Antonio M."/>
            <person name="Oren A."/>
            <person name="Chaudhuri R.R."/>
            <person name="La Ragione R."/>
            <person name="Hildebrand F."/>
            <person name="Pallen M.J."/>
        </authorList>
    </citation>
    <scope>NUCLEOTIDE SEQUENCE</scope>
    <source>
        <strain evidence="10">5790</strain>
    </source>
</reference>
<dbReference type="HAMAP" id="MF_00197">
    <property type="entry name" value="DAP_epimerase"/>
    <property type="match status" value="1"/>
</dbReference>
<dbReference type="Gene3D" id="3.10.310.10">
    <property type="entry name" value="Diaminopimelate Epimerase, Chain A, domain 1"/>
    <property type="match status" value="2"/>
</dbReference>
<comment type="similarity">
    <text evidence="2 8">Belongs to the diaminopimelate epimerase family.</text>
</comment>
<dbReference type="GO" id="GO:0005829">
    <property type="term" value="C:cytosol"/>
    <property type="evidence" value="ECO:0007669"/>
    <property type="project" value="TreeGrafter"/>
</dbReference>
<comment type="caution">
    <text evidence="10">The sequence shown here is derived from an EMBL/GenBank/DDBJ whole genome shotgun (WGS) entry which is preliminary data.</text>
</comment>
<feature type="binding site" evidence="8">
    <location>
        <position position="63"/>
    </location>
    <ligand>
        <name>substrate</name>
    </ligand>
</feature>
<dbReference type="EC" id="5.1.1.7" evidence="3 8"/>
<feature type="binding site" evidence="8">
    <location>
        <position position="194"/>
    </location>
    <ligand>
        <name>substrate</name>
    </ligand>
</feature>
<protein>
    <recommendedName>
        <fullName evidence="3 8">Diaminopimelate epimerase</fullName>
        <shortName evidence="8">DAP epimerase</shortName>
        <ecNumber evidence="3 8">5.1.1.7</ecNumber>
    </recommendedName>
    <alternativeName>
        <fullName evidence="8">PLP-independent amino acid racemase</fullName>
    </alternativeName>
</protein>
<dbReference type="Proteomes" id="UP000824162">
    <property type="component" value="Unassembled WGS sequence"/>
</dbReference>
<evidence type="ECO:0000256" key="9">
    <source>
        <dbReference type="PROSITE-ProRule" id="PRU10125"/>
    </source>
</evidence>
<dbReference type="NCBIfam" id="TIGR00652">
    <property type="entry name" value="DapF"/>
    <property type="match status" value="1"/>
</dbReference>
<proteinExistence type="inferred from homology"/>
<feature type="binding site" evidence="8">
    <location>
        <position position="12"/>
    </location>
    <ligand>
        <name>substrate</name>
    </ligand>
</feature>
<feature type="site" description="Could be important to modulate the pK values of the two catalytic cysteine residues" evidence="8">
    <location>
        <position position="212"/>
    </location>
</feature>
<comment type="pathway">
    <text evidence="1 8">Amino-acid biosynthesis; L-lysine biosynthesis via DAP pathway; DL-2,6-diaminopimelate from LL-2,6-diaminopimelate: step 1/1.</text>
</comment>
<evidence type="ECO:0000256" key="5">
    <source>
        <dbReference type="ARBA" id="ARBA00023154"/>
    </source>
</evidence>
<dbReference type="AlphaFoldDB" id="A0A9D1TMB4"/>
<comment type="catalytic activity">
    <reaction evidence="7 8">
        <text>(2S,6S)-2,6-diaminopimelate = meso-2,6-diaminopimelate</text>
        <dbReference type="Rhea" id="RHEA:15393"/>
        <dbReference type="ChEBI" id="CHEBI:57609"/>
        <dbReference type="ChEBI" id="CHEBI:57791"/>
        <dbReference type="EC" id="5.1.1.7"/>
    </reaction>
</comment>
<evidence type="ECO:0000256" key="2">
    <source>
        <dbReference type="ARBA" id="ARBA00010219"/>
    </source>
</evidence>
<gene>
    <name evidence="8 10" type="primary">dapF</name>
    <name evidence="10" type="ORF">H9900_06315</name>
</gene>
<dbReference type="EMBL" id="DXIJ01000136">
    <property type="protein sequence ID" value="HIV86401.1"/>
    <property type="molecule type" value="Genomic_DNA"/>
</dbReference>
<sequence length="284" mass="31071">MIKFTKMHGIGNCYIYVNCFEEEVFNPSKMAEFVSDVHFGIGSDGLVLIMPSDKADFKMRIFNADGSEAEMCGNAVRCVGKYVYDNKLTDKTDITVETLSGIKELELDVINHEVVSVTVSMGKAELDPKKIPISLDGESVVGRRIDVGGEAYEITGVSMGNPHAVVFVDSTDSLDLEKLGPKFENHELFPERINTEFIEVIDGDTLKMRVWERGSGETWACGTGACAAVVAAVLSGYCKRNREIKVKLRGGALKIIYLDDGTVIKKGPATFVCEGEVEVPPIAR</sequence>
<evidence type="ECO:0000256" key="8">
    <source>
        <dbReference type="HAMAP-Rule" id="MF_00197"/>
    </source>
</evidence>
<comment type="caution">
    <text evidence="8">Lacks conserved residue(s) required for the propagation of feature annotation.</text>
</comment>
<dbReference type="InterPro" id="IPR001653">
    <property type="entry name" value="DAP_epimerase_DapF"/>
</dbReference>
<keyword evidence="5 8" id="KW-0457">Lysine biosynthesis</keyword>
<evidence type="ECO:0000256" key="6">
    <source>
        <dbReference type="ARBA" id="ARBA00023235"/>
    </source>
</evidence>
<dbReference type="PANTHER" id="PTHR31689:SF0">
    <property type="entry name" value="DIAMINOPIMELATE EPIMERASE"/>
    <property type="match status" value="1"/>
</dbReference>
<reference evidence="10" key="2">
    <citation type="submission" date="2021-04" db="EMBL/GenBank/DDBJ databases">
        <authorList>
            <person name="Gilroy R."/>
        </authorList>
    </citation>
    <scope>NUCLEOTIDE SEQUENCE</scope>
    <source>
        <strain evidence="10">5790</strain>
    </source>
</reference>
<keyword evidence="8" id="KW-0963">Cytoplasm</keyword>
<feature type="binding site" evidence="8">
    <location>
        <position position="161"/>
    </location>
    <ligand>
        <name>substrate</name>
    </ligand>
</feature>
<feature type="binding site" evidence="8">
    <location>
        <begin position="222"/>
        <end position="223"/>
    </location>
    <ligand>
        <name>substrate</name>
    </ligand>
</feature>
<dbReference type="PANTHER" id="PTHR31689">
    <property type="entry name" value="DIAMINOPIMELATE EPIMERASE, CHLOROPLASTIC"/>
    <property type="match status" value="1"/>
</dbReference>
<evidence type="ECO:0000256" key="4">
    <source>
        <dbReference type="ARBA" id="ARBA00022605"/>
    </source>
</evidence>
<comment type="subcellular location">
    <subcellularLocation>
        <location evidence="8">Cytoplasm</location>
    </subcellularLocation>
</comment>
<dbReference type="SUPFAM" id="SSF54506">
    <property type="entry name" value="Diaminopimelate epimerase-like"/>
    <property type="match status" value="2"/>
</dbReference>
<evidence type="ECO:0000313" key="10">
    <source>
        <dbReference type="EMBL" id="HIV86401.1"/>
    </source>
</evidence>
<comment type="subunit">
    <text evidence="8">Homodimer.</text>
</comment>
<feature type="binding site" evidence="8">
    <location>
        <begin position="212"/>
        <end position="213"/>
    </location>
    <ligand>
        <name>substrate</name>
    </ligand>
</feature>
<dbReference type="InterPro" id="IPR018510">
    <property type="entry name" value="DAP_epimerase_AS"/>
</dbReference>
<feature type="site" description="Could be important to modulate the pK values of the two catalytic cysteine residues" evidence="8">
    <location>
        <position position="163"/>
    </location>
</feature>
<evidence type="ECO:0000256" key="1">
    <source>
        <dbReference type="ARBA" id="ARBA00005196"/>
    </source>
</evidence>
<dbReference type="Pfam" id="PF01678">
    <property type="entry name" value="DAP_epimerase"/>
    <property type="match status" value="2"/>
</dbReference>
<feature type="binding site" evidence="8">
    <location>
        <begin position="73"/>
        <end position="74"/>
    </location>
    <ligand>
        <name>substrate</name>
    </ligand>
</feature>
<feature type="active site" evidence="9">
    <location>
        <position position="72"/>
    </location>
</feature>
<accession>A0A9D1TMB4</accession>
<evidence type="ECO:0000256" key="3">
    <source>
        <dbReference type="ARBA" id="ARBA00013080"/>
    </source>
</evidence>
<keyword evidence="4 8" id="KW-0028">Amino-acid biosynthesis</keyword>
<evidence type="ECO:0000313" key="11">
    <source>
        <dbReference type="Proteomes" id="UP000824162"/>
    </source>
</evidence>
<name>A0A9D1TMB4_9FIRM</name>
<dbReference type="PROSITE" id="PS01326">
    <property type="entry name" value="DAP_EPIMERASE"/>
    <property type="match status" value="1"/>
</dbReference>
<feature type="active site" description="Proton donor" evidence="8">
    <location>
        <position position="72"/>
    </location>
</feature>
<dbReference type="GO" id="GO:0008837">
    <property type="term" value="F:diaminopimelate epimerase activity"/>
    <property type="evidence" value="ECO:0007669"/>
    <property type="project" value="UniProtKB-UniRule"/>
</dbReference>
<keyword evidence="6 8" id="KW-0413">Isomerase</keyword>